<dbReference type="AlphaFoldDB" id="S5Y4Y1"/>
<sequence length="209" mass="22516">MPDFTTLTIFAGAAFILAVTPGPDVFLIASRSLTQGRLAGLLTCLGISAGYVVHTVLAALGLSKLFLTVPIAFEIVRWAGCAYLLYLAWKAIRTKTPDGEVVTTPAIAPVKIFMQGLLTNLLNPKVALFILALFPQFVHPGEGSVLVQMMVLALVLNVITLAINSSVIVLGSRIRARLSRPRRFPRLPQYLMATVFAGLACRLALTQRA</sequence>
<dbReference type="Proteomes" id="UP000015480">
    <property type="component" value="Plasmid pAMI4"/>
</dbReference>
<organism evidence="7 8">
    <name type="scientific">Paracoccus aminophilus JCM 7686</name>
    <dbReference type="NCBI Taxonomy" id="1367847"/>
    <lineage>
        <taxon>Bacteria</taxon>
        <taxon>Pseudomonadati</taxon>
        <taxon>Pseudomonadota</taxon>
        <taxon>Alphaproteobacteria</taxon>
        <taxon>Rhodobacterales</taxon>
        <taxon>Paracoccaceae</taxon>
        <taxon>Paracoccus</taxon>
    </lineage>
</organism>
<evidence type="ECO:0000313" key="7">
    <source>
        <dbReference type="EMBL" id="AGT10795.1"/>
    </source>
</evidence>
<dbReference type="PANTHER" id="PTHR30086:SF20">
    <property type="entry name" value="ARGININE EXPORTER PROTEIN ARGO-RELATED"/>
    <property type="match status" value="1"/>
</dbReference>
<dbReference type="GO" id="GO:0015171">
    <property type="term" value="F:amino acid transmembrane transporter activity"/>
    <property type="evidence" value="ECO:0007669"/>
    <property type="project" value="TreeGrafter"/>
</dbReference>
<feature type="transmembrane region" description="Helical" evidence="6">
    <location>
        <begin position="6"/>
        <end position="26"/>
    </location>
</feature>
<dbReference type="RefSeq" id="WP_020952280.1">
    <property type="nucleotide sequence ID" value="NC_022049.1"/>
</dbReference>
<dbReference type="InterPro" id="IPR001123">
    <property type="entry name" value="LeuE-type"/>
</dbReference>
<dbReference type="PATRIC" id="fig|1367847.3.peg.3733"/>
<feature type="transmembrane region" description="Helical" evidence="6">
    <location>
        <begin position="190"/>
        <end position="207"/>
    </location>
</feature>
<dbReference type="eggNOG" id="COG1280">
    <property type="taxonomic scope" value="Bacteria"/>
</dbReference>
<dbReference type="Pfam" id="PF01810">
    <property type="entry name" value="LysE"/>
    <property type="match status" value="1"/>
</dbReference>
<evidence type="ECO:0000313" key="8">
    <source>
        <dbReference type="Proteomes" id="UP000015480"/>
    </source>
</evidence>
<evidence type="ECO:0000256" key="1">
    <source>
        <dbReference type="ARBA" id="ARBA00004651"/>
    </source>
</evidence>
<feature type="transmembrane region" description="Helical" evidence="6">
    <location>
        <begin position="38"/>
        <end position="60"/>
    </location>
</feature>
<keyword evidence="5 6" id="KW-0472">Membrane</keyword>
<protein>
    <submittedName>
        <fullName evidence="7">Lysine exporter protein</fullName>
    </submittedName>
</protein>
<evidence type="ECO:0000256" key="2">
    <source>
        <dbReference type="ARBA" id="ARBA00022475"/>
    </source>
</evidence>
<dbReference type="KEGG" id="pami:JCM7686_pAMI4p104"/>
<keyword evidence="4 6" id="KW-1133">Transmembrane helix</keyword>
<feature type="transmembrane region" description="Helical" evidence="6">
    <location>
        <begin position="66"/>
        <end position="89"/>
    </location>
</feature>
<evidence type="ECO:0000256" key="5">
    <source>
        <dbReference type="ARBA" id="ARBA00023136"/>
    </source>
</evidence>
<keyword evidence="7" id="KW-0614">Plasmid</keyword>
<name>S5Y4Y1_PARAH</name>
<evidence type="ECO:0000256" key="6">
    <source>
        <dbReference type="SAM" id="Phobius"/>
    </source>
</evidence>
<dbReference type="PIRSF" id="PIRSF006324">
    <property type="entry name" value="LeuE"/>
    <property type="match status" value="1"/>
</dbReference>
<reference evidence="7 8" key="1">
    <citation type="journal article" date="2014" name="BMC Genomics">
        <title>Architecture and functions of a multipartite genome of the methylotrophic bacterium Paracoccus aminophilus JCM 7686, containing primary and secondary chromids.</title>
        <authorList>
            <person name="Dziewit L."/>
            <person name="Czarnecki J."/>
            <person name="Wibberg D."/>
            <person name="Radlinska M."/>
            <person name="Mrozek P."/>
            <person name="Szymczak M."/>
            <person name="Schluter A."/>
            <person name="Puhler A."/>
            <person name="Bartosik D."/>
        </authorList>
    </citation>
    <scope>NUCLEOTIDE SEQUENCE [LARGE SCALE GENOMIC DNA]</scope>
    <source>
        <strain evidence="7">JCM 7686</strain>
        <plasmid evidence="8">Plasmid pAMI4</plasmid>
    </source>
</reference>
<evidence type="ECO:0000256" key="4">
    <source>
        <dbReference type="ARBA" id="ARBA00022989"/>
    </source>
</evidence>
<dbReference type="OrthoDB" id="9804822at2"/>
<gene>
    <name evidence="7" type="ORF">JCM7686_pAMI4p104</name>
</gene>
<keyword evidence="8" id="KW-1185">Reference proteome</keyword>
<dbReference type="GO" id="GO:0005886">
    <property type="term" value="C:plasma membrane"/>
    <property type="evidence" value="ECO:0007669"/>
    <property type="project" value="UniProtKB-SubCell"/>
</dbReference>
<dbReference type="PANTHER" id="PTHR30086">
    <property type="entry name" value="ARGININE EXPORTER PROTEIN ARGO"/>
    <property type="match status" value="1"/>
</dbReference>
<accession>S5Y4Y1</accession>
<evidence type="ECO:0000256" key="3">
    <source>
        <dbReference type="ARBA" id="ARBA00022692"/>
    </source>
</evidence>
<geneLocation type="plasmid" evidence="7 8">
    <name>pAMI4</name>
</geneLocation>
<dbReference type="EMBL" id="CP006652">
    <property type="protein sequence ID" value="AGT10795.1"/>
    <property type="molecule type" value="Genomic_DNA"/>
</dbReference>
<proteinExistence type="predicted"/>
<keyword evidence="2" id="KW-1003">Cell membrane</keyword>
<feature type="transmembrane region" description="Helical" evidence="6">
    <location>
        <begin position="121"/>
        <end position="139"/>
    </location>
</feature>
<comment type="subcellular location">
    <subcellularLocation>
        <location evidence="1">Cell membrane</location>
        <topology evidence="1">Multi-pass membrane protein</topology>
    </subcellularLocation>
</comment>
<dbReference type="HOGENOM" id="CLU_079569_3_2_5"/>
<feature type="transmembrane region" description="Helical" evidence="6">
    <location>
        <begin position="145"/>
        <end position="170"/>
    </location>
</feature>
<keyword evidence="3 6" id="KW-0812">Transmembrane</keyword>